<evidence type="ECO:0000259" key="1">
    <source>
        <dbReference type="Pfam" id="PF14529"/>
    </source>
</evidence>
<dbReference type="InterPro" id="IPR036691">
    <property type="entry name" value="Endo/exonu/phosph_ase_sf"/>
</dbReference>
<reference evidence="2" key="2">
    <citation type="submission" date="2023-05" db="EMBL/GenBank/DDBJ databases">
        <authorList>
            <consortium name="Lawrence Berkeley National Laboratory"/>
            <person name="Steindorff A."/>
            <person name="Hensen N."/>
            <person name="Bonometti L."/>
            <person name="Westerberg I."/>
            <person name="Brannstrom I.O."/>
            <person name="Guillou S."/>
            <person name="Cros-Aarteil S."/>
            <person name="Calhoun S."/>
            <person name="Haridas S."/>
            <person name="Kuo A."/>
            <person name="Mondo S."/>
            <person name="Pangilinan J."/>
            <person name="Riley R."/>
            <person name="Labutti K."/>
            <person name="Andreopoulos B."/>
            <person name="Lipzen A."/>
            <person name="Chen C."/>
            <person name="Yanf M."/>
            <person name="Daum C."/>
            <person name="Ng V."/>
            <person name="Clum A."/>
            <person name="Ohm R."/>
            <person name="Martin F."/>
            <person name="Silar P."/>
            <person name="Natvig D."/>
            <person name="Lalanne C."/>
            <person name="Gautier V."/>
            <person name="Ament-Velasquez S.L."/>
            <person name="Kruys A."/>
            <person name="Hutchinson M.I."/>
            <person name="Powell A.J."/>
            <person name="Barry K."/>
            <person name="Miller A.N."/>
            <person name="Grigoriev I.V."/>
            <person name="Debuchy R."/>
            <person name="Gladieux P."/>
            <person name="Thoren M.H."/>
            <person name="Johannesson H."/>
        </authorList>
    </citation>
    <scope>NUCLEOTIDE SEQUENCE</scope>
    <source>
        <strain evidence="2">PSN243</strain>
    </source>
</reference>
<dbReference type="SUPFAM" id="SSF56219">
    <property type="entry name" value="DNase I-like"/>
    <property type="match status" value="1"/>
</dbReference>
<evidence type="ECO:0000313" key="3">
    <source>
        <dbReference type="Proteomes" id="UP001321760"/>
    </source>
</evidence>
<dbReference type="Pfam" id="PF14529">
    <property type="entry name" value="Exo_endo_phos_2"/>
    <property type="match status" value="1"/>
</dbReference>
<evidence type="ECO:0000313" key="2">
    <source>
        <dbReference type="EMBL" id="KAK4442317.1"/>
    </source>
</evidence>
<organism evidence="2 3">
    <name type="scientific">Podospora aff. communis PSN243</name>
    <dbReference type="NCBI Taxonomy" id="3040156"/>
    <lineage>
        <taxon>Eukaryota</taxon>
        <taxon>Fungi</taxon>
        <taxon>Dikarya</taxon>
        <taxon>Ascomycota</taxon>
        <taxon>Pezizomycotina</taxon>
        <taxon>Sordariomycetes</taxon>
        <taxon>Sordariomycetidae</taxon>
        <taxon>Sordariales</taxon>
        <taxon>Podosporaceae</taxon>
        <taxon>Podospora</taxon>
    </lineage>
</organism>
<sequence length="123" mass="13704">QCTIVVGGLTIVNSYWHPTNGDHRAEAMEFFTTQPLPPHTLWCGDLNTHHPSWCQKVTTATERGDKILEMASERQLHILNDTETRPTTHRDGTVDLAFGPPQAHMHLGKVFADHSSLVIESPA</sequence>
<accession>A0AAV9G3F4</accession>
<comment type="caution">
    <text evidence="2">The sequence shown here is derived from an EMBL/GenBank/DDBJ whole genome shotgun (WGS) entry which is preliminary data.</text>
</comment>
<dbReference type="InterPro" id="IPR005135">
    <property type="entry name" value="Endo/exonuclease/phosphatase"/>
</dbReference>
<proteinExistence type="predicted"/>
<gene>
    <name evidence="2" type="ORF">QBC34DRAFT_258732</name>
</gene>
<feature type="domain" description="Endonuclease/exonuclease/phosphatase" evidence="1">
    <location>
        <begin position="10"/>
        <end position="114"/>
    </location>
</feature>
<feature type="non-terminal residue" evidence="2">
    <location>
        <position position="123"/>
    </location>
</feature>
<feature type="non-terminal residue" evidence="2">
    <location>
        <position position="1"/>
    </location>
</feature>
<protein>
    <recommendedName>
        <fullName evidence="1">Endonuclease/exonuclease/phosphatase domain-containing protein</fullName>
    </recommendedName>
</protein>
<dbReference type="EMBL" id="MU866020">
    <property type="protein sequence ID" value="KAK4442317.1"/>
    <property type="molecule type" value="Genomic_DNA"/>
</dbReference>
<keyword evidence="3" id="KW-1185">Reference proteome</keyword>
<dbReference type="GO" id="GO:0003824">
    <property type="term" value="F:catalytic activity"/>
    <property type="evidence" value="ECO:0007669"/>
    <property type="project" value="InterPro"/>
</dbReference>
<dbReference type="Gene3D" id="3.60.10.10">
    <property type="entry name" value="Endonuclease/exonuclease/phosphatase"/>
    <property type="match status" value="1"/>
</dbReference>
<reference evidence="2" key="1">
    <citation type="journal article" date="2023" name="Mol. Phylogenet. Evol.">
        <title>Genome-scale phylogeny and comparative genomics of the fungal order Sordariales.</title>
        <authorList>
            <person name="Hensen N."/>
            <person name="Bonometti L."/>
            <person name="Westerberg I."/>
            <person name="Brannstrom I.O."/>
            <person name="Guillou S."/>
            <person name="Cros-Aarteil S."/>
            <person name="Calhoun S."/>
            <person name="Haridas S."/>
            <person name="Kuo A."/>
            <person name="Mondo S."/>
            <person name="Pangilinan J."/>
            <person name="Riley R."/>
            <person name="LaButti K."/>
            <person name="Andreopoulos B."/>
            <person name="Lipzen A."/>
            <person name="Chen C."/>
            <person name="Yan M."/>
            <person name="Daum C."/>
            <person name="Ng V."/>
            <person name="Clum A."/>
            <person name="Steindorff A."/>
            <person name="Ohm R.A."/>
            <person name="Martin F."/>
            <person name="Silar P."/>
            <person name="Natvig D.O."/>
            <person name="Lalanne C."/>
            <person name="Gautier V."/>
            <person name="Ament-Velasquez S.L."/>
            <person name="Kruys A."/>
            <person name="Hutchinson M.I."/>
            <person name="Powell A.J."/>
            <person name="Barry K."/>
            <person name="Miller A.N."/>
            <person name="Grigoriev I.V."/>
            <person name="Debuchy R."/>
            <person name="Gladieux P."/>
            <person name="Hiltunen Thoren M."/>
            <person name="Johannesson H."/>
        </authorList>
    </citation>
    <scope>NUCLEOTIDE SEQUENCE</scope>
    <source>
        <strain evidence="2">PSN243</strain>
    </source>
</reference>
<dbReference type="Proteomes" id="UP001321760">
    <property type="component" value="Unassembled WGS sequence"/>
</dbReference>
<dbReference type="AlphaFoldDB" id="A0AAV9G3F4"/>
<name>A0AAV9G3F4_9PEZI</name>